<evidence type="ECO:0000313" key="2">
    <source>
        <dbReference type="Proteomes" id="UP000323317"/>
    </source>
</evidence>
<organism evidence="1 2">
    <name type="scientific">Rossellomorea vietnamensis</name>
    <dbReference type="NCBI Taxonomy" id="218284"/>
    <lineage>
        <taxon>Bacteria</taxon>
        <taxon>Bacillati</taxon>
        <taxon>Bacillota</taxon>
        <taxon>Bacilli</taxon>
        <taxon>Bacillales</taxon>
        <taxon>Bacillaceae</taxon>
        <taxon>Rossellomorea</taxon>
    </lineage>
</organism>
<name>A0A5D4K8D7_9BACI</name>
<evidence type="ECO:0000313" key="1">
    <source>
        <dbReference type="EMBL" id="TYR73594.1"/>
    </source>
</evidence>
<comment type="caution">
    <text evidence="1">The sequence shown here is derived from an EMBL/GenBank/DDBJ whole genome shotgun (WGS) entry which is preliminary data.</text>
</comment>
<proteinExistence type="predicted"/>
<sequence>MFGFRSGKLKKDDLKGIAALMYQDVSKNSWDRENLTKRNLDFSVESVRIIDKYAERLMKSQYDTDLLNTYFDNFVTRLGAYIGEVIRRDINQDFYWYESDSVERHSANYVVRNEIQTVLYSKKRDTVIDPLTILKQFLRGNSSYSSLIYYAEETIKRYS</sequence>
<dbReference type="Proteomes" id="UP000323317">
    <property type="component" value="Unassembled WGS sequence"/>
</dbReference>
<accession>A0A5D4K8D7</accession>
<gene>
    <name evidence="1" type="ORF">FZC79_18335</name>
</gene>
<protein>
    <submittedName>
        <fullName evidence="1">Uncharacterized protein</fullName>
    </submittedName>
</protein>
<reference evidence="1 2" key="1">
    <citation type="submission" date="2019-08" db="EMBL/GenBank/DDBJ databases">
        <title>Bacillus genomes from the desert of Cuatro Cienegas, Coahuila.</title>
        <authorList>
            <person name="Olmedo-Alvarez G."/>
        </authorList>
    </citation>
    <scope>NUCLEOTIDE SEQUENCE [LARGE SCALE GENOMIC DNA]</scope>
    <source>
        <strain evidence="1 2">CH40_1T</strain>
    </source>
</reference>
<dbReference type="RefSeq" id="WP_148948222.1">
    <property type="nucleotide sequence ID" value="NZ_VTEH01000017.1"/>
</dbReference>
<dbReference type="AlphaFoldDB" id="A0A5D4K8D7"/>
<dbReference type="EMBL" id="VTEH01000017">
    <property type="protein sequence ID" value="TYR73594.1"/>
    <property type="molecule type" value="Genomic_DNA"/>
</dbReference>